<gene>
    <name evidence="1" type="ORF">HYN43_008260</name>
</gene>
<proteinExistence type="predicted"/>
<dbReference type="KEGG" id="muh:HYN43_008260"/>
<evidence type="ECO:0000313" key="2">
    <source>
        <dbReference type="Proteomes" id="UP000270046"/>
    </source>
</evidence>
<accession>A0A494VVG2</accession>
<keyword evidence="2" id="KW-1185">Reference proteome</keyword>
<dbReference type="InterPro" id="IPR011856">
    <property type="entry name" value="tRNA_endonuc-like_dom_sf"/>
</dbReference>
<reference evidence="1 2" key="1">
    <citation type="submission" date="2018-10" db="EMBL/GenBank/DDBJ databases">
        <title>Genome sequencing of Mucilaginibacter sp. HYN0043.</title>
        <authorList>
            <person name="Kim M."/>
            <person name="Yi H."/>
        </authorList>
    </citation>
    <scope>NUCLEOTIDE SEQUENCE [LARGE SCALE GENOMIC DNA]</scope>
    <source>
        <strain evidence="1 2">HYN0043</strain>
    </source>
</reference>
<organism evidence="1 2">
    <name type="scientific">Mucilaginibacter celer</name>
    <dbReference type="NCBI Taxonomy" id="2305508"/>
    <lineage>
        <taxon>Bacteria</taxon>
        <taxon>Pseudomonadati</taxon>
        <taxon>Bacteroidota</taxon>
        <taxon>Sphingobacteriia</taxon>
        <taxon>Sphingobacteriales</taxon>
        <taxon>Sphingobacteriaceae</taxon>
        <taxon>Mucilaginibacter</taxon>
    </lineage>
</organism>
<protein>
    <submittedName>
        <fullName evidence="1">Uncharacterized protein</fullName>
    </submittedName>
</protein>
<dbReference type="Gene3D" id="3.40.1350.10">
    <property type="match status" value="1"/>
</dbReference>
<name>A0A494VVG2_9SPHI</name>
<dbReference type="Proteomes" id="UP000270046">
    <property type="component" value="Chromosome"/>
</dbReference>
<dbReference type="GO" id="GO:0003676">
    <property type="term" value="F:nucleic acid binding"/>
    <property type="evidence" value="ECO:0007669"/>
    <property type="project" value="InterPro"/>
</dbReference>
<dbReference type="OrthoDB" id="6402880at2"/>
<evidence type="ECO:0000313" key="1">
    <source>
        <dbReference type="EMBL" id="AYL95288.1"/>
    </source>
</evidence>
<dbReference type="EMBL" id="CP032869">
    <property type="protein sequence ID" value="AYL95288.1"/>
    <property type="molecule type" value="Genomic_DNA"/>
</dbReference>
<dbReference type="AlphaFoldDB" id="A0A494VVG2"/>
<sequence>MFRLTWNTNDWQTPVKHKWRAANQGNSNIAFENQYGFGGEEWLFNTRYQQDGFQYGYIRGANELHPGGAPISTAYLFTIQQETGERYLVGRIRNLEIIGESTRSYKIAEKLFNKYKENFLEEIDIAEGDRQGIETEGFIPNVRFKFTGDELFEKPVLVPGLNGRRYNRFKPYYVDAALLAILNGHLPKGGFVFNPGVARNSTGFERHTTASGVAVKRHHSTITNALKKFLQPDFTEAKGNLSIEKTSFGVNTADIVLLHKKNEISIIEVKTSGIARKNVREAIGQLIDYAYWFDDIIVHSLIIVSPTPLSSNERDLIRRFQSHFKLKLEYWQYLENITGGQPSFTKHLS</sequence>